<dbReference type="SUPFAM" id="SSF55920">
    <property type="entry name" value="Creatinase/aminopeptidase"/>
    <property type="match status" value="1"/>
</dbReference>
<evidence type="ECO:0000259" key="4">
    <source>
        <dbReference type="Pfam" id="PF00557"/>
    </source>
</evidence>
<dbReference type="GO" id="GO:0005737">
    <property type="term" value="C:cytoplasm"/>
    <property type="evidence" value="ECO:0007669"/>
    <property type="project" value="UniProtKB-ARBA"/>
</dbReference>
<dbReference type="SUPFAM" id="SSF53092">
    <property type="entry name" value="Creatinase/prolidase N-terminal domain"/>
    <property type="match status" value="1"/>
</dbReference>
<proteinExistence type="inferred from homology"/>
<dbReference type="OrthoDB" id="9806388at2"/>
<dbReference type="EMBL" id="SLWB01000006">
    <property type="protein sequence ID" value="TCN68574.1"/>
    <property type="molecule type" value="Genomic_DNA"/>
</dbReference>
<dbReference type="Pfam" id="PF01321">
    <property type="entry name" value="Creatinase_N"/>
    <property type="match status" value="1"/>
</dbReference>
<feature type="domain" description="Creatinase N-terminal" evidence="5">
    <location>
        <begin position="7"/>
        <end position="142"/>
    </location>
</feature>
<evidence type="ECO:0000259" key="6">
    <source>
        <dbReference type="Pfam" id="PF16188"/>
    </source>
</evidence>
<protein>
    <submittedName>
        <fullName evidence="7">Xaa-Pro aminopeptidase</fullName>
    </submittedName>
</protein>
<dbReference type="FunFam" id="3.90.230.10:FF:000009">
    <property type="entry name" value="xaa-Pro aminopeptidase 2"/>
    <property type="match status" value="1"/>
</dbReference>
<comment type="caution">
    <text evidence="7">The sequence shown here is derived from an EMBL/GenBank/DDBJ whole genome shotgun (WGS) entry which is preliminary data.</text>
</comment>
<evidence type="ECO:0000259" key="5">
    <source>
        <dbReference type="Pfam" id="PF01321"/>
    </source>
</evidence>
<evidence type="ECO:0000256" key="2">
    <source>
        <dbReference type="ARBA" id="ARBA00022723"/>
    </source>
</evidence>
<dbReference type="InterPro" id="IPR050422">
    <property type="entry name" value="X-Pro_aminopeptidase_P"/>
</dbReference>
<dbReference type="InterPro" id="IPR029149">
    <property type="entry name" value="Creatin/AminoP/Spt16_N"/>
</dbReference>
<dbReference type="InterPro" id="IPR036005">
    <property type="entry name" value="Creatinase/aminopeptidase-like"/>
</dbReference>
<dbReference type="InterPro" id="IPR000994">
    <property type="entry name" value="Pept_M24"/>
</dbReference>
<evidence type="ECO:0000313" key="8">
    <source>
        <dbReference type="Proteomes" id="UP000294830"/>
    </source>
</evidence>
<evidence type="ECO:0000256" key="1">
    <source>
        <dbReference type="ARBA" id="ARBA00008766"/>
    </source>
</evidence>
<dbReference type="PANTHER" id="PTHR43763">
    <property type="entry name" value="XAA-PRO AMINOPEPTIDASE 1"/>
    <property type="match status" value="1"/>
</dbReference>
<comment type="similarity">
    <text evidence="1">Belongs to the peptidase M24B family.</text>
</comment>
<dbReference type="Pfam" id="PF16188">
    <property type="entry name" value="Peptidase_M24_C"/>
    <property type="match status" value="1"/>
</dbReference>
<keyword evidence="7" id="KW-0031">Aminopeptidase</keyword>
<evidence type="ECO:0000313" key="7">
    <source>
        <dbReference type="EMBL" id="TCN68574.1"/>
    </source>
</evidence>
<dbReference type="AlphaFoldDB" id="A0A4R2EPR8"/>
<feature type="domain" description="Peptidase M24" evidence="4">
    <location>
        <begin position="313"/>
        <end position="525"/>
    </location>
</feature>
<dbReference type="RefSeq" id="WP_131839150.1">
    <property type="nucleotide sequence ID" value="NZ_SLWB01000006.1"/>
</dbReference>
<name>A0A4R2EPR8_9BACT</name>
<dbReference type="Proteomes" id="UP000294830">
    <property type="component" value="Unassembled WGS sequence"/>
</dbReference>
<dbReference type="GO" id="GO:0070006">
    <property type="term" value="F:metalloaminopeptidase activity"/>
    <property type="evidence" value="ECO:0007669"/>
    <property type="project" value="InterPro"/>
</dbReference>
<dbReference type="InterPro" id="IPR033740">
    <property type="entry name" value="Pept_M24B"/>
</dbReference>
<dbReference type="PANTHER" id="PTHR43763:SF6">
    <property type="entry name" value="XAA-PRO AMINOPEPTIDASE 1"/>
    <property type="match status" value="1"/>
</dbReference>
<dbReference type="Gene3D" id="3.40.350.10">
    <property type="entry name" value="Creatinase/prolidase N-terminal domain"/>
    <property type="match status" value="2"/>
</dbReference>
<reference evidence="7 8" key="1">
    <citation type="submission" date="2019-03" db="EMBL/GenBank/DDBJ databases">
        <title>Genomic Encyclopedia of Archaeal and Bacterial Type Strains, Phase II (KMG-II): from individual species to whole genera.</title>
        <authorList>
            <person name="Goeker M."/>
        </authorList>
    </citation>
    <scope>NUCLEOTIDE SEQUENCE [LARGE SCALE GENOMIC DNA]</scope>
    <source>
        <strain evidence="7 8">RL-C</strain>
    </source>
</reference>
<keyword evidence="3" id="KW-0378">Hydrolase</keyword>
<dbReference type="InterPro" id="IPR000587">
    <property type="entry name" value="Creatinase_N"/>
</dbReference>
<dbReference type="GO" id="GO:0046872">
    <property type="term" value="F:metal ion binding"/>
    <property type="evidence" value="ECO:0007669"/>
    <property type="project" value="UniProtKB-KW"/>
</dbReference>
<keyword evidence="8" id="KW-1185">Reference proteome</keyword>
<dbReference type="InterPro" id="IPR032416">
    <property type="entry name" value="Peptidase_M24_C"/>
</dbReference>
<dbReference type="FunFam" id="3.40.350.10:FF:000003">
    <property type="entry name" value="Xaa-pro aminopeptidase P"/>
    <property type="match status" value="1"/>
</dbReference>
<dbReference type="Pfam" id="PF00557">
    <property type="entry name" value="Peptidase_M24"/>
    <property type="match status" value="1"/>
</dbReference>
<evidence type="ECO:0000256" key="3">
    <source>
        <dbReference type="ARBA" id="ARBA00022801"/>
    </source>
</evidence>
<sequence>MKNIPQRLSDIRDLLAQHKLEAYIVPSNDPHFSEYVADRWKCREWLSGFNGSAGTLLVTTTSAALWTDSRYFIQAEEQLKGSGIELMRMGLPGVPSIEQYIKDTLESGSVVGVDGRLFSVSEFERLSEAIAPNKLKIAGDLVNPIWSDRPEMPQSKAFLVPENVSGMSTANKLQQLIKAAHLHKNHIMLLSALDEVAWLFNIRGADIAYNPLALAYGAVCYDKAFLFIDTSKLSTEEVKNLEASGVQVKAYTDFEAFVERIDITQNVIINPRKTNILIRQKLQQRSVNIVEDRDANGTATSLKAVKNEVEIAGFRHAMELDGVALVRFYMWLEENLGKEPITELSIAEKQRELRAMSDEFVGESFGTIAGYKANGALPHYSATEASNAEVKSEGFLLIDSGGQYKTGTTDITRTVHLSTPTQQEKIDYTLVLKGHIALAMAVFPAGTRGSQLDILARGPMMQHCINYGHGTGHGVGHFLNVHEGPQSIRIQENPVTLKPGMVTSNEPALYRPGQYGIRTENLILCVPYVTNEFGAFERFETITLCPIDTTPVEKSMLSTEEVAWLNSYHTMVFERLSTYLNDKEKAWLKVKTQAI</sequence>
<keyword evidence="2" id="KW-0479">Metal-binding</keyword>
<feature type="domain" description="Peptidase M24 C-terminal" evidence="6">
    <location>
        <begin position="537"/>
        <end position="595"/>
    </location>
</feature>
<keyword evidence="7" id="KW-0645">Protease</keyword>
<gene>
    <name evidence="7" type="ORF">CLV25_106156</name>
</gene>
<organism evidence="7 8">
    <name type="scientific">Acetobacteroides hydrogenigenes</name>
    <dbReference type="NCBI Taxonomy" id="979970"/>
    <lineage>
        <taxon>Bacteria</taxon>
        <taxon>Pseudomonadati</taxon>
        <taxon>Bacteroidota</taxon>
        <taxon>Bacteroidia</taxon>
        <taxon>Bacteroidales</taxon>
        <taxon>Rikenellaceae</taxon>
        <taxon>Acetobacteroides</taxon>
    </lineage>
</organism>
<dbReference type="Gene3D" id="3.90.230.10">
    <property type="entry name" value="Creatinase/methionine aminopeptidase superfamily"/>
    <property type="match status" value="1"/>
</dbReference>
<accession>A0A4R2EPR8</accession>
<dbReference type="CDD" id="cd01085">
    <property type="entry name" value="APP"/>
    <property type="match status" value="1"/>
</dbReference>
<dbReference type="Pfam" id="PF16189">
    <property type="entry name" value="Creatinase_N_2"/>
    <property type="match status" value="1"/>
</dbReference>